<dbReference type="SUPFAM" id="SSF56300">
    <property type="entry name" value="Metallo-dependent phosphatases"/>
    <property type="match status" value="1"/>
</dbReference>
<dbReference type="OrthoDB" id="348678at2759"/>
<dbReference type="Gene3D" id="3.60.21.10">
    <property type="match status" value="1"/>
</dbReference>
<feature type="domain" description="Calcineurin-like phosphoesterase" evidence="6">
    <location>
        <begin position="37"/>
        <end position="187"/>
    </location>
</feature>
<dbReference type="InterPro" id="IPR004843">
    <property type="entry name" value="Calcineurin-like_PHP"/>
</dbReference>
<organism evidence="8 9">
    <name type="scientific">Elysia chlorotica</name>
    <name type="common">Eastern emerald elysia</name>
    <name type="synonym">Sea slug</name>
    <dbReference type="NCBI Taxonomy" id="188477"/>
    <lineage>
        <taxon>Eukaryota</taxon>
        <taxon>Metazoa</taxon>
        <taxon>Spiralia</taxon>
        <taxon>Lophotrochozoa</taxon>
        <taxon>Mollusca</taxon>
        <taxon>Gastropoda</taxon>
        <taxon>Heterobranchia</taxon>
        <taxon>Euthyneura</taxon>
        <taxon>Panpulmonata</taxon>
        <taxon>Sacoglossa</taxon>
        <taxon>Placobranchoidea</taxon>
        <taxon>Plakobranchidae</taxon>
        <taxon>Elysia</taxon>
    </lineage>
</organism>
<reference evidence="8 9" key="1">
    <citation type="submission" date="2019-01" db="EMBL/GenBank/DDBJ databases">
        <title>A draft genome assembly of the solar-powered sea slug Elysia chlorotica.</title>
        <authorList>
            <person name="Cai H."/>
            <person name="Li Q."/>
            <person name="Fang X."/>
            <person name="Li J."/>
            <person name="Curtis N.E."/>
            <person name="Altenburger A."/>
            <person name="Shibata T."/>
            <person name="Feng M."/>
            <person name="Maeda T."/>
            <person name="Schwartz J.A."/>
            <person name="Shigenobu S."/>
            <person name="Lundholm N."/>
            <person name="Nishiyama T."/>
            <person name="Yang H."/>
            <person name="Hasebe M."/>
            <person name="Li S."/>
            <person name="Pierce S.K."/>
            <person name="Wang J."/>
        </authorList>
    </citation>
    <scope>NUCLEOTIDE SEQUENCE [LARGE SCALE GENOMIC DNA]</scope>
    <source>
        <strain evidence="8">EC2010</strain>
        <tissue evidence="8">Whole organism of an adult</tissue>
    </source>
</reference>
<dbReference type="InterPro" id="IPR045473">
    <property type="entry name" value="ASM_C"/>
</dbReference>
<evidence type="ECO:0000256" key="2">
    <source>
        <dbReference type="ARBA" id="ARBA00008234"/>
    </source>
</evidence>
<dbReference type="InterPro" id="IPR029052">
    <property type="entry name" value="Metallo-depent_PP-like"/>
</dbReference>
<evidence type="ECO:0000256" key="5">
    <source>
        <dbReference type="ARBA" id="ARBA00023180"/>
    </source>
</evidence>
<comment type="similarity">
    <text evidence="2">Belongs to the acid sphingomyelinase family.</text>
</comment>
<protein>
    <recommendedName>
        <fullName evidence="10">Calcineurin-like phosphoesterase domain-containing protein</fullName>
    </recommendedName>
</protein>
<evidence type="ECO:0000256" key="1">
    <source>
        <dbReference type="ARBA" id="ARBA00004613"/>
    </source>
</evidence>
<feature type="domain" description="Sphingomyelin phosphodiesterase C-terminal" evidence="7">
    <location>
        <begin position="201"/>
        <end position="262"/>
    </location>
</feature>
<dbReference type="STRING" id="188477.A0A3S1B8X3"/>
<feature type="non-terminal residue" evidence="8">
    <location>
        <position position="1"/>
    </location>
</feature>
<evidence type="ECO:0000259" key="6">
    <source>
        <dbReference type="Pfam" id="PF00149"/>
    </source>
</evidence>
<evidence type="ECO:0008006" key="10">
    <source>
        <dbReference type="Google" id="ProtNLM"/>
    </source>
</evidence>
<keyword evidence="3" id="KW-0964">Secreted</keyword>
<comment type="subcellular location">
    <subcellularLocation>
        <location evidence="1">Secreted</location>
    </subcellularLocation>
</comment>
<evidence type="ECO:0000256" key="3">
    <source>
        <dbReference type="ARBA" id="ARBA00022525"/>
    </source>
</evidence>
<dbReference type="GO" id="GO:0005615">
    <property type="term" value="C:extracellular space"/>
    <property type="evidence" value="ECO:0007669"/>
    <property type="project" value="TreeGrafter"/>
</dbReference>
<gene>
    <name evidence="8" type="ORF">EGW08_009615</name>
</gene>
<dbReference type="AlphaFoldDB" id="A0A3S1B8X3"/>
<dbReference type="Proteomes" id="UP000271974">
    <property type="component" value="Unassembled WGS sequence"/>
</dbReference>
<name>A0A3S1B8X3_ELYCH</name>
<sequence>RDNAGHIPTPQFSFKRNLLLLQTTTSAIRRTFPNTLVVPSFGNHDFFPADYTNGTEESFYEAVCKKMWSTWIQEPEQIQNCIKGGYYSRLVGPRLRVLAVNTVLYLIENPKTKNLTNPSFQFDWLKATLTGARKAGEKVIVSAHVPPTIPAPSAFYWFYEQYQGRFVQLMTQFADVIVAHHYGHEHSDTFKILQKEDGASPVFLAPSVTPLRGRAPSGQQNPAHNPGVRLIYYDRQTGIHLGYTQFYTNITEDNSQGQINWVGNVHIIVM</sequence>
<dbReference type="EMBL" id="RQTK01000278">
    <property type="protein sequence ID" value="RUS82622.1"/>
    <property type="molecule type" value="Genomic_DNA"/>
</dbReference>
<evidence type="ECO:0000313" key="8">
    <source>
        <dbReference type="EMBL" id="RUS82622.1"/>
    </source>
</evidence>
<dbReference type="GO" id="GO:0008081">
    <property type="term" value="F:phosphoric diester hydrolase activity"/>
    <property type="evidence" value="ECO:0007669"/>
    <property type="project" value="TreeGrafter"/>
</dbReference>
<dbReference type="PANTHER" id="PTHR10340">
    <property type="entry name" value="SPHINGOMYELIN PHOSPHODIESTERASE"/>
    <property type="match status" value="1"/>
</dbReference>
<comment type="caution">
    <text evidence="8">The sequence shown here is derived from an EMBL/GenBank/DDBJ whole genome shotgun (WGS) entry which is preliminary data.</text>
</comment>
<keyword evidence="5" id="KW-0325">Glycoprotein</keyword>
<keyword evidence="9" id="KW-1185">Reference proteome</keyword>
<dbReference type="Pfam" id="PF00149">
    <property type="entry name" value="Metallophos"/>
    <property type="match status" value="1"/>
</dbReference>
<keyword evidence="4" id="KW-0378">Hydrolase</keyword>
<proteinExistence type="inferred from homology"/>
<dbReference type="Pfam" id="PF19272">
    <property type="entry name" value="ASMase_C"/>
    <property type="match status" value="1"/>
</dbReference>
<evidence type="ECO:0000259" key="7">
    <source>
        <dbReference type="Pfam" id="PF19272"/>
    </source>
</evidence>
<evidence type="ECO:0000256" key="4">
    <source>
        <dbReference type="ARBA" id="ARBA00022801"/>
    </source>
</evidence>
<accession>A0A3S1B8X3</accession>
<dbReference type="PANTHER" id="PTHR10340:SF57">
    <property type="entry name" value="METALLOPHOS DOMAIN-CONTAINING PROTEIN"/>
    <property type="match status" value="1"/>
</dbReference>
<evidence type="ECO:0000313" key="9">
    <source>
        <dbReference type="Proteomes" id="UP000271974"/>
    </source>
</evidence>